<protein>
    <submittedName>
        <fullName evidence="1">Uncharacterized protein</fullName>
    </submittedName>
</protein>
<keyword evidence="2" id="KW-1185">Reference proteome</keyword>
<evidence type="ECO:0000313" key="1">
    <source>
        <dbReference type="EMBL" id="MEN5379767.1"/>
    </source>
</evidence>
<name>A0ABV0BZ30_9SPHI</name>
<reference evidence="1 2" key="1">
    <citation type="submission" date="2024-04" db="EMBL/GenBank/DDBJ databases">
        <title>WGS of bacteria from Torrens River.</title>
        <authorList>
            <person name="Wyrsch E.R."/>
            <person name="Drigo B."/>
        </authorList>
    </citation>
    <scope>NUCLEOTIDE SEQUENCE [LARGE SCALE GENOMIC DNA]</scope>
    <source>
        <strain evidence="1 2">TWI391</strain>
    </source>
</reference>
<dbReference type="Proteomes" id="UP001409291">
    <property type="component" value="Unassembled WGS sequence"/>
</dbReference>
<accession>A0ABV0BZ30</accession>
<proteinExistence type="predicted"/>
<sequence>MKEKFLIALTAQYKDLGFGANAIVKVAHYLAKKVLYEEDIDGVFQDVEGLLNTF</sequence>
<evidence type="ECO:0000313" key="2">
    <source>
        <dbReference type="Proteomes" id="UP001409291"/>
    </source>
</evidence>
<organism evidence="1 2">
    <name type="scientific">Sphingobacterium kitahiroshimense</name>
    <dbReference type="NCBI Taxonomy" id="470446"/>
    <lineage>
        <taxon>Bacteria</taxon>
        <taxon>Pseudomonadati</taxon>
        <taxon>Bacteroidota</taxon>
        <taxon>Sphingobacteriia</taxon>
        <taxon>Sphingobacteriales</taxon>
        <taxon>Sphingobacteriaceae</taxon>
        <taxon>Sphingobacterium</taxon>
    </lineage>
</organism>
<dbReference type="EMBL" id="JBDJNQ010000011">
    <property type="protein sequence ID" value="MEN5379767.1"/>
    <property type="molecule type" value="Genomic_DNA"/>
</dbReference>
<comment type="caution">
    <text evidence="1">The sequence shown here is derived from an EMBL/GenBank/DDBJ whole genome shotgun (WGS) entry which is preliminary data.</text>
</comment>
<dbReference type="RefSeq" id="WP_165905944.1">
    <property type="nucleotide sequence ID" value="NZ_JAOQNK010000001.1"/>
</dbReference>
<gene>
    <name evidence="1" type="ORF">ABE541_21050</name>
</gene>